<proteinExistence type="predicted"/>
<dbReference type="SUPFAM" id="SSF55073">
    <property type="entry name" value="Nucleotide cyclase"/>
    <property type="match status" value="1"/>
</dbReference>
<dbReference type="Gene3D" id="3.30.70.270">
    <property type="match status" value="1"/>
</dbReference>
<dbReference type="InterPro" id="IPR029787">
    <property type="entry name" value="Nucleotide_cyclase"/>
</dbReference>
<feature type="domain" description="HAMP" evidence="2">
    <location>
        <begin position="315"/>
        <end position="367"/>
    </location>
</feature>
<reference evidence="4 5" key="1">
    <citation type="submission" date="2019-03" db="EMBL/GenBank/DDBJ databases">
        <title>Genomic Encyclopedia of Type Strains, Phase IV (KMG-IV): sequencing the most valuable type-strain genomes for metagenomic binning, comparative biology and taxonomic classification.</title>
        <authorList>
            <person name="Goeker M."/>
        </authorList>
    </citation>
    <scope>NUCLEOTIDE SEQUENCE [LARGE SCALE GENOMIC DNA]</scope>
    <source>
        <strain evidence="4 5">DSM 24629</strain>
    </source>
</reference>
<dbReference type="CDD" id="cd01949">
    <property type="entry name" value="GGDEF"/>
    <property type="match status" value="1"/>
</dbReference>
<evidence type="ECO:0000259" key="2">
    <source>
        <dbReference type="PROSITE" id="PS50885"/>
    </source>
</evidence>
<dbReference type="InterPro" id="IPR003660">
    <property type="entry name" value="HAMP_dom"/>
</dbReference>
<keyword evidence="1" id="KW-1133">Transmembrane helix</keyword>
<dbReference type="Gene3D" id="6.10.340.10">
    <property type="match status" value="1"/>
</dbReference>
<dbReference type="Pfam" id="PF00990">
    <property type="entry name" value="GGDEF"/>
    <property type="match status" value="1"/>
</dbReference>
<gene>
    <name evidence="4" type="ORF">EDC18_11352</name>
</gene>
<accession>A0A4R3MGA1</accession>
<dbReference type="PANTHER" id="PTHR46663:SF2">
    <property type="entry name" value="GGDEF DOMAIN-CONTAINING PROTEIN"/>
    <property type="match status" value="1"/>
</dbReference>
<dbReference type="EMBL" id="SMAL01000013">
    <property type="protein sequence ID" value="TCT12206.1"/>
    <property type="molecule type" value="Genomic_DNA"/>
</dbReference>
<dbReference type="PROSITE" id="PS50885">
    <property type="entry name" value="HAMP"/>
    <property type="match status" value="1"/>
</dbReference>
<dbReference type="GO" id="GO:0007165">
    <property type="term" value="P:signal transduction"/>
    <property type="evidence" value="ECO:0007669"/>
    <property type="project" value="InterPro"/>
</dbReference>
<organism evidence="4 5">
    <name type="scientific">Natranaerovirga pectinivora</name>
    <dbReference type="NCBI Taxonomy" id="682400"/>
    <lineage>
        <taxon>Bacteria</taxon>
        <taxon>Bacillati</taxon>
        <taxon>Bacillota</taxon>
        <taxon>Clostridia</taxon>
        <taxon>Lachnospirales</taxon>
        <taxon>Natranaerovirgaceae</taxon>
        <taxon>Natranaerovirga</taxon>
    </lineage>
</organism>
<feature type="domain" description="GGDEF" evidence="3">
    <location>
        <begin position="406"/>
        <end position="541"/>
    </location>
</feature>
<dbReference type="InterPro" id="IPR043128">
    <property type="entry name" value="Rev_trsase/Diguanyl_cyclase"/>
</dbReference>
<name>A0A4R3MGA1_9FIRM</name>
<dbReference type="CDD" id="cd12914">
    <property type="entry name" value="PDC1_DGC_like"/>
    <property type="match status" value="1"/>
</dbReference>
<dbReference type="NCBIfam" id="TIGR00254">
    <property type="entry name" value="GGDEF"/>
    <property type="match status" value="1"/>
</dbReference>
<evidence type="ECO:0000313" key="4">
    <source>
        <dbReference type="EMBL" id="TCT12206.1"/>
    </source>
</evidence>
<dbReference type="SMART" id="SM00267">
    <property type="entry name" value="GGDEF"/>
    <property type="match status" value="1"/>
</dbReference>
<dbReference type="RefSeq" id="WP_132253952.1">
    <property type="nucleotide sequence ID" value="NZ_SMAL01000013.1"/>
</dbReference>
<protein>
    <submittedName>
        <fullName evidence="4">Diguanylate cyclase (GGDEF)-like protein</fullName>
    </submittedName>
</protein>
<keyword evidence="1" id="KW-0812">Transmembrane</keyword>
<comment type="caution">
    <text evidence="4">The sequence shown here is derived from an EMBL/GenBank/DDBJ whole genome shotgun (WGS) entry which is preliminary data.</text>
</comment>
<dbReference type="InterPro" id="IPR000160">
    <property type="entry name" value="GGDEF_dom"/>
</dbReference>
<dbReference type="PROSITE" id="PS50887">
    <property type="entry name" value="GGDEF"/>
    <property type="match status" value="1"/>
</dbReference>
<feature type="transmembrane region" description="Helical" evidence="1">
    <location>
        <begin position="6"/>
        <end position="28"/>
    </location>
</feature>
<dbReference type="PANTHER" id="PTHR46663">
    <property type="entry name" value="DIGUANYLATE CYCLASE DGCT-RELATED"/>
    <property type="match status" value="1"/>
</dbReference>
<evidence type="ECO:0000259" key="3">
    <source>
        <dbReference type="PROSITE" id="PS50887"/>
    </source>
</evidence>
<dbReference type="OrthoDB" id="9805474at2"/>
<dbReference type="AlphaFoldDB" id="A0A4R3MGA1"/>
<dbReference type="GO" id="GO:0016020">
    <property type="term" value="C:membrane"/>
    <property type="evidence" value="ECO:0007669"/>
    <property type="project" value="InterPro"/>
</dbReference>
<dbReference type="Gene3D" id="3.30.450.20">
    <property type="entry name" value="PAS domain"/>
    <property type="match status" value="1"/>
</dbReference>
<keyword evidence="1" id="KW-0472">Membrane</keyword>
<keyword evidence="5" id="KW-1185">Reference proteome</keyword>
<feature type="transmembrane region" description="Helical" evidence="1">
    <location>
        <begin position="294"/>
        <end position="314"/>
    </location>
</feature>
<dbReference type="Proteomes" id="UP000294902">
    <property type="component" value="Unassembled WGS sequence"/>
</dbReference>
<evidence type="ECO:0000256" key="1">
    <source>
        <dbReference type="SAM" id="Phobius"/>
    </source>
</evidence>
<dbReference type="FunFam" id="3.30.70.270:FF:000001">
    <property type="entry name" value="Diguanylate cyclase domain protein"/>
    <property type="match status" value="1"/>
</dbReference>
<dbReference type="InterPro" id="IPR052163">
    <property type="entry name" value="DGC-Regulatory_Protein"/>
</dbReference>
<evidence type="ECO:0000313" key="5">
    <source>
        <dbReference type="Proteomes" id="UP000294902"/>
    </source>
</evidence>
<sequence>MSISLRTRFAITFGALIIGLTILLGILIGHKTSYEFRNEIGNALSETAFQMADKLDQYMWSRSGEIEILAELEPLKEGTDMMAVQTLLNQLQKSFPSFSWIGFTDSQGIVRAATNGILVDQDISHRPVYQEGIKGHFIGDVHDAVLLSNLLPNPTGEPMKFVDISLPVFNTAGEYTGVLAAHLSWEWAKEIENSILKPLVNRRQVELFVISDIDDTILLGPSEMIGQSLKLDSINNARLGDNHWNIETWYDNKDYLTGFVQADGYMNYPGLGWVVLVRQPVGIAYASVKSLQNFIFLLGGALSIIFAALGWFIAGRVVEPLQEIADVANRLKVGDKVAIPQHKGIKEIEILESSLSQLIESLTKTESALGEMESLAQHDSLTGLPNRIALNYHLETAIKKAKQSGLTLTFLYVDLDGFKQVNDTLGHYVGDLVLQEVAKRLKMNIRDDEMVIRLGGDEFLMVLYTSLKHPIENATVVSDRIIKDLNEPLNLDGNNVKIGCSIGGAVWPINHTEITEIIVLADEALYVSKRNGKNRVTFSDVKKSI</sequence>